<keyword evidence="3" id="KW-0547">Nucleotide-binding</keyword>
<dbReference type="Proteomes" id="UP000682733">
    <property type="component" value="Unassembled WGS sequence"/>
</dbReference>
<dbReference type="EMBL" id="CAJOBC010093255">
    <property type="protein sequence ID" value="CAF4415721.1"/>
    <property type="molecule type" value="Genomic_DNA"/>
</dbReference>
<evidence type="ECO:0000256" key="3">
    <source>
        <dbReference type="ARBA" id="ARBA00022741"/>
    </source>
</evidence>
<feature type="domain" description="MAP3K TRAFs-binding" evidence="6">
    <location>
        <begin position="46"/>
        <end position="304"/>
    </location>
</feature>
<dbReference type="PANTHER" id="PTHR11584:SF394">
    <property type="entry name" value="APOPTOTIC SIGNAL-REGULATING KINASE 1, ISOFORM C"/>
    <property type="match status" value="1"/>
</dbReference>
<evidence type="ECO:0000313" key="9">
    <source>
        <dbReference type="EMBL" id="CAF4296607.1"/>
    </source>
</evidence>
<dbReference type="GO" id="GO:0004674">
    <property type="term" value="F:protein serine/threonine kinase activity"/>
    <property type="evidence" value="ECO:0007669"/>
    <property type="project" value="UniProtKB-KW"/>
</dbReference>
<dbReference type="PANTHER" id="PTHR11584">
    <property type="entry name" value="SERINE/THREONINE PROTEIN KINASE"/>
    <property type="match status" value="1"/>
</dbReference>
<evidence type="ECO:0000256" key="4">
    <source>
        <dbReference type="ARBA" id="ARBA00022777"/>
    </source>
</evidence>
<evidence type="ECO:0000313" key="11">
    <source>
        <dbReference type="Proteomes" id="UP000663829"/>
    </source>
</evidence>
<dbReference type="Proteomes" id="UP000663829">
    <property type="component" value="Unassembled WGS sequence"/>
</dbReference>
<comment type="caution">
    <text evidence="8">The sequence shown here is derived from an EMBL/GenBank/DDBJ whole genome shotgun (WGS) entry which is preliminary data.</text>
</comment>
<organism evidence="8 11">
    <name type="scientific">Didymodactylos carnosus</name>
    <dbReference type="NCBI Taxonomy" id="1234261"/>
    <lineage>
        <taxon>Eukaryota</taxon>
        <taxon>Metazoa</taxon>
        <taxon>Spiralia</taxon>
        <taxon>Gnathifera</taxon>
        <taxon>Rotifera</taxon>
        <taxon>Eurotatoria</taxon>
        <taxon>Bdelloidea</taxon>
        <taxon>Philodinida</taxon>
        <taxon>Philodinidae</taxon>
        <taxon>Didymodactylos</taxon>
    </lineage>
</organism>
<keyword evidence="11" id="KW-1185">Reference proteome</keyword>
<dbReference type="InterPro" id="IPR025136">
    <property type="entry name" value="MAP3K_TRAF-bd"/>
</dbReference>
<dbReference type="EMBL" id="CAJNOK010034917">
    <property type="protein sequence ID" value="CAF1508524.1"/>
    <property type="molecule type" value="Genomic_DNA"/>
</dbReference>
<dbReference type="Proteomes" id="UP000681722">
    <property type="component" value="Unassembled WGS sequence"/>
</dbReference>
<dbReference type="OrthoDB" id="10052879at2759"/>
<keyword evidence="5" id="KW-0067">ATP-binding</keyword>
<evidence type="ECO:0000256" key="5">
    <source>
        <dbReference type="ARBA" id="ARBA00022840"/>
    </source>
</evidence>
<dbReference type="EMBL" id="CAJNOQ010027546">
    <property type="protein sequence ID" value="CAF1554465.1"/>
    <property type="molecule type" value="Genomic_DNA"/>
</dbReference>
<dbReference type="Pfam" id="PF13281">
    <property type="entry name" value="MAP3K_TRAF_bd"/>
    <property type="match status" value="1"/>
</dbReference>
<evidence type="ECO:0000313" key="10">
    <source>
        <dbReference type="EMBL" id="CAF4415721.1"/>
    </source>
</evidence>
<evidence type="ECO:0000313" key="7">
    <source>
        <dbReference type="EMBL" id="CAF1508524.1"/>
    </source>
</evidence>
<evidence type="ECO:0000259" key="6">
    <source>
        <dbReference type="Pfam" id="PF13281"/>
    </source>
</evidence>
<keyword evidence="2" id="KW-0808">Transferase</keyword>
<dbReference type="EMBL" id="CAJOBA010056976">
    <property type="protein sequence ID" value="CAF4296607.1"/>
    <property type="molecule type" value="Genomic_DNA"/>
</dbReference>
<keyword evidence="1" id="KW-0723">Serine/threonine-protein kinase</keyword>
<evidence type="ECO:0000313" key="8">
    <source>
        <dbReference type="EMBL" id="CAF1554465.1"/>
    </source>
</evidence>
<dbReference type="GO" id="GO:0005524">
    <property type="term" value="F:ATP binding"/>
    <property type="evidence" value="ECO:0007669"/>
    <property type="project" value="UniProtKB-KW"/>
</dbReference>
<name>A0A815X911_9BILA</name>
<proteinExistence type="predicted"/>
<sequence length="305" mass="35536">MHREYHCEFVDFNKLDFQEHETLNKFLTADIVLMDVSNPQKRPVFMYHKGNRESIGYTEDIVLIQTNAGNDAIQDLKACKIKRLVVYLYDEAQQVFYDLTSPSLFQRFPLLKNTLKTSLEAASAIIKKGLSDRYIARMTASRYEINDTALYKEFLWNKICNKIFTNKEQEYATPALILNLLYAFRDIQVRKIVDVNGITMFSIPMLSQDYESMIKVIEKCKQSDVIWKKLAPNPMIVYLTAFAYSRRNAEGDRDRALQILEKPTTTRKTENEQSNDAICLCGRIYKDKFTESNFEDKESLAKSIE</sequence>
<reference evidence="8" key="1">
    <citation type="submission" date="2021-02" db="EMBL/GenBank/DDBJ databases">
        <authorList>
            <person name="Nowell W R."/>
        </authorList>
    </citation>
    <scope>NUCLEOTIDE SEQUENCE</scope>
</reference>
<keyword evidence="4" id="KW-0418">Kinase</keyword>
<evidence type="ECO:0000256" key="1">
    <source>
        <dbReference type="ARBA" id="ARBA00022527"/>
    </source>
</evidence>
<gene>
    <name evidence="8" type="ORF">GPM918_LOCUS39401</name>
    <name evidence="7" type="ORF">OVA965_LOCUS37266</name>
    <name evidence="10" type="ORF">SRO942_LOCUS40275</name>
    <name evidence="9" type="ORF">TMI583_LOCUS38335</name>
</gene>
<feature type="non-terminal residue" evidence="8">
    <location>
        <position position="1"/>
    </location>
</feature>
<accession>A0A815X911</accession>
<evidence type="ECO:0000256" key="2">
    <source>
        <dbReference type="ARBA" id="ARBA00022679"/>
    </source>
</evidence>
<dbReference type="Proteomes" id="UP000677228">
    <property type="component" value="Unassembled WGS sequence"/>
</dbReference>
<dbReference type="AlphaFoldDB" id="A0A815X911"/>
<protein>
    <recommendedName>
        <fullName evidence="6">MAP3K TRAFs-binding domain-containing protein</fullName>
    </recommendedName>
</protein>